<feature type="transmembrane region" description="Helical" evidence="8">
    <location>
        <begin position="251"/>
        <end position="277"/>
    </location>
</feature>
<dbReference type="SUPFAM" id="SSF81345">
    <property type="entry name" value="ABC transporter involved in vitamin B12 uptake, BtuC"/>
    <property type="match status" value="1"/>
</dbReference>
<feature type="transmembrane region" description="Helical" evidence="8">
    <location>
        <begin position="21"/>
        <end position="43"/>
    </location>
</feature>
<evidence type="ECO:0000256" key="4">
    <source>
        <dbReference type="ARBA" id="ARBA00022475"/>
    </source>
</evidence>
<dbReference type="InterPro" id="IPR000522">
    <property type="entry name" value="ABC_transptr_permease_BtuC"/>
</dbReference>
<feature type="transmembrane region" description="Helical" evidence="8">
    <location>
        <begin position="289"/>
        <end position="311"/>
    </location>
</feature>
<evidence type="ECO:0000256" key="5">
    <source>
        <dbReference type="ARBA" id="ARBA00022692"/>
    </source>
</evidence>
<dbReference type="EMBL" id="CP018145">
    <property type="protein sequence ID" value="ASJ56026.1"/>
    <property type="molecule type" value="Genomic_DNA"/>
</dbReference>
<keyword evidence="7 8" id="KW-0472">Membrane</keyword>
<accession>A0A220MLK9</accession>
<reference evidence="9 10" key="1">
    <citation type="submission" date="2016-11" db="EMBL/GenBank/DDBJ databases">
        <authorList>
            <person name="Jaros S."/>
            <person name="Januszkiewicz K."/>
            <person name="Wedrychowicz H."/>
        </authorList>
    </citation>
    <scope>NUCLEOTIDE SEQUENCE [LARGE SCALE GENOMIC DNA]</scope>
    <source>
        <strain evidence="9 10">NF2</strain>
    </source>
</reference>
<dbReference type="AlphaFoldDB" id="A0A220MLK9"/>
<proteinExistence type="inferred from homology"/>
<evidence type="ECO:0000256" key="6">
    <source>
        <dbReference type="ARBA" id="ARBA00022989"/>
    </source>
</evidence>
<keyword evidence="4" id="KW-1003">Cell membrane</keyword>
<dbReference type="KEGG" id="bfm:BP422_22235"/>
<sequence length="346" mass="36625">MHRHVVIRTKKPALSFHVNKRALGINFILFLLLSVVVVLSIGLGSLHIPVWEVIKAFVGAGSEQNELIVLDWRLPRVVVSVMVGASLAVSGAILQSLVRNPLASPDLIGTTAGATAAAVAFITFAKDVSVQWMPLVALIGGLLTATLTYLTAWKEGVSPFRLALVGVCISAGMGALTIFFMVITQTHKASNALGWMTGTVYGMSWVNVMTLLPWTVLFLGATIFQIRYLNAQELGDDIAKGIGVAIDKKRLLLIAISVALAGAAVGVAGGISFIGLMAPHIARRLVGSAYGYLLPGSAVLGGMLVVLADLIGRTVFLPHDLPAGIFTAAIGAPFFVYLLYKTRNQQ</sequence>
<feature type="transmembrane region" description="Helical" evidence="8">
    <location>
        <begin position="323"/>
        <end position="340"/>
    </location>
</feature>
<dbReference type="FunFam" id="1.10.3470.10:FF:000001">
    <property type="entry name" value="Vitamin B12 ABC transporter permease BtuC"/>
    <property type="match status" value="1"/>
</dbReference>
<dbReference type="Gene3D" id="1.10.3470.10">
    <property type="entry name" value="ABC transporter involved in vitamin B12 uptake, BtuC"/>
    <property type="match status" value="1"/>
</dbReference>
<protein>
    <submittedName>
        <fullName evidence="9">Iron ABC transporter permease</fullName>
    </submittedName>
</protein>
<dbReference type="Pfam" id="PF01032">
    <property type="entry name" value="FecCD"/>
    <property type="match status" value="1"/>
</dbReference>
<evidence type="ECO:0000256" key="2">
    <source>
        <dbReference type="ARBA" id="ARBA00007935"/>
    </source>
</evidence>
<organism evidence="9 10">
    <name type="scientific">Brevibacillus formosus</name>
    <dbReference type="NCBI Taxonomy" id="54913"/>
    <lineage>
        <taxon>Bacteria</taxon>
        <taxon>Bacillati</taxon>
        <taxon>Bacillota</taxon>
        <taxon>Bacilli</taxon>
        <taxon>Bacillales</taxon>
        <taxon>Paenibacillaceae</taxon>
        <taxon>Brevibacillus</taxon>
    </lineage>
</organism>
<evidence type="ECO:0000256" key="8">
    <source>
        <dbReference type="SAM" id="Phobius"/>
    </source>
</evidence>
<feature type="transmembrane region" description="Helical" evidence="8">
    <location>
        <begin position="107"/>
        <end position="125"/>
    </location>
</feature>
<dbReference type="Proteomes" id="UP000197781">
    <property type="component" value="Chromosome"/>
</dbReference>
<dbReference type="RefSeq" id="WP_088909636.1">
    <property type="nucleotide sequence ID" value="NZ_CP018145.1"/>
</dbReference>
<feature type="transmembrane region" description="Helical" evidence="8">
    <location>
        <begin position="131"/>
        <end position="150"/>
    </location>
</feature>
<comment type="similarity">
    <text evidence="2">Belongs to the binding-protein-dependent transport system permease family. FecCD subfamily.</text>
</comment>
<evidence type="ECO:0000256" key="1">
    <source>
        <dbReference type="ARBA" id="ARBA00004651"/>
    </source>
</evidence>
<dbReference type="GO" id="GO:0022857">
    <property type="term" value="F:transmembrane transporter activity"/>
    <property type="evidence" value="ECO:0007669"/>
    <property type="project" value="InterPro"/>
</dbReference>
<name>A0A220MLK9_9BACL</name>
<evidence type="ECO:0000313" key="10">
    <source>
        <dbReference type="Proteomes" id="UP000197781"/>
    </source>
</evidence>
<gene>
    <name evidence="9" type="ORF">BP422_22235</name>
</gene>
<feature type="transmembrane region" description="Helical" evidence="8">
    <location>
        <begin position="162"/>
        <end position="183"/>
    </location>
</feature>
<comment type="subcellular location">
    <subcellularLocation>
        <location evidence="1">Cell membrane</location>
        <topology evidence="1">Multi-pass membrane protein</topology>
    </subcellularLocation>
</comment>
<keyword evidence="5 8" id="KW-0812">Transmembrane</keyword>
<keyword evidence="3" id="KW-0813">Transport</keyword>
<evidence type="ECO:0000313" key="9">
    <source>
        <dbReference type="EMBL" id="ASJ56026.1"/>
    </source>
</evidence>
<dbReference type="GO" id="GO:0005886">
    <property type="term" value="C:plasma membrane"/>
    <property type="evidence" value="ECO:0007669"/>
    <property type="project" value="UniProtKB-SubCell"/>
</dbReference>
<dbReference type="InterPro" id="IPR037294">
    <property type="entry name" value="ABC_BtuC-like"/>
</dbReference>
<dbReference type="CDD" id="cd06550">
    <property type="entry name" value="TM_ABC_iron-siderophores_like"/>
    <property type="match status" value="1"/>
</dbReference>
<dbReference type="GO" id="GO:0033214">
    <property type="term" value="P:siderophore-iron import into cell"/>
    <property type="evidence" value="ECO:0007669"/>
    <property type="project" value="TreeGrafter"/>
</dbReference>
<feature type="transmembrane region" description="Helical" evidence="8">
    <location>
        <begin position="203"/>
        <end position="230"/>
    </location>
</feature>
<dbReference type="PANTHER" id="PTHR30472:SF24">
    <property type="entry name" value="FERRIC ENTEROBACTIN TRANSPORT SYSTEM PERMEASE PROTEIN FEPG"/>
    <property type="match status" value="1"/>
</dbReference>
<evidence type="ECO:0000256" key="3">
    <source>
        <dbReference type="ARBA" id="ARBA00022448"/>
    </source>
</evidence>
<keyword evidence="6 8" id="KW-1133">Transmembrane helix</keyword>
<evidence type="ECO:0000256" key="7">
    <source>
        <dbReference type="ARBA" id="ARBA00023136"/>
    </source>
</evidence>
<dbReference type="PANTHER" id="PTHR30472">
    <property type="entry name" value="FERRIC ENTEROBACTIN TRANSPORT SYSTEM PERMEASE PROTEIN"/>
    <property type="match status" value="1"/>
</dbReference>